<organism evidence="1 2">
    <name type="scientific">Hypoxylon rubiginosum</name>
    <dbReference type="NCBI Taxonomy" id="110542"/>
    <lineage>
        <taxon>Eukaryota</taxon>
        <taxon>Fungi</taxon>
        <taxon>Dikarya</taxon>
        <taxon>Ascomycota</taxon>
        <taxon>Pezizomycotina</taxon>
        <taxon>Sordariomycetes</taxon>
        <taxon>Xylariomycetidae</taxon>
        <taxon>Xylariales</taxon>
        <taxon>Hypoxylaceae</taxon>
        <taxon>Hypoxylon</taxon>
    </lineage>
</organism>
<dbReference type="EMBL" id="MU394357">
    <property type="protein sequence ID" value="KAI6083113.1"/>
    <property type="molecule type" value="Genomic_DNA"/>
</dbReference>
<name>A0ACC0CRJ2_9PEZI</name>
<keyword evidence="2" id="KW-1185">Reference proteome</keyword>
<gene>
    <name evidence="1" type="ORF">F4821DRAFT_196746</name>
</gene>
<dbReference type="Proteomes" id="UP001497680">
    <property type="component" value="Unassembled WGS sequence"/>
</dbReference>
<evidence type="ECO:0000313" key="2">
    <source>
        <dbReference type="Proteomes" id="UP001497680"/>
    </source>
</evidence>
<accession>A0ACC0CRJ2</accession>
<reference evidence="1 2" key="1">
    <citation type="journal article" date="2022" name="New Phytol.">
        <title>Ecological generalism drives hyperdiversity of secondary metabolite gene clusters in xylarialean endophytes.</title>
        <authorList>
            <person name="Franco M.E.E."/>
            <person name="Wisecaver J.H."/>
            <person name="Arnold A.E."/>
            <person name="Ju Y.M."/>
            <person name="Slot J.C."/>
            <person name="Ahrendt S."/>
            <person name="Moore L.P."/>
            <person name="Eastman K.E."/>
            <person name="Scott K."/>
            <person name="Konkel Z."/>
            <person name="Mondo S.J."/>
            <person name="Kuo A."/>
            <person name="Hayes R.D."/>
            <person name="Haridas S."/>
            <person name="Andreopoulos B."/>
            <person name="Riley R."/>
            <person name="LaButti K."/>
            <person name="Pangilinan J."/>
            <person name="Lipzen A."/>
            <person name="Amirebrahimi M."/>
            <person name="Yan J."/>
            <person name="Adam C."/>
            <person name="Keymanesh K."/>
            <person name="Ng V."/>
            <person name="Louie K."/>
            <person name="Northen T."/>
            <person name="Drula E."/>
            <person name="Henrissat B."/>
            <person name="Hsieh H.M."/>
            <person name="Youens-Clark K."/>
            <person name="Lutzoni F."/>
            <person name="Miadlikowska J."/>
            <person name="Eastwood D.C."/>
            <person name="Hamelin R.C."/>
            <person name="Grigoriev I.V."/>
            <person name="U'Ren J.M."/>
        </authorList>
    </citation>
    <scope>NUCLEOTIDE SEQUENCE [LARGE SCALE GENOMIC DNA]</scope>
    <source>
        <strain evidence="1 2">ER1909</strain>
    </source>
</reference>
<comment type="caution">
    <text evidence="1">The sequence shown here is derived from an EMBL/GenBank/DDBJ whole genome shotgun (WGS) entry which is preliminary data.</text>
</comment>
<sequence>MASNETSQPMTEIRDEISPVSTPVPTNRENAPALTTKPNETRGPVTESAPPLPARPAQLPPNARQQALPQPYPHYQVPYAPYPYQGQPYSYAPPVRALPPYSRAWTVAKLLLTIFSTTVAIIIIALSCVFIGEGGDGETTSFYALPIAIAIVLWNGAELITYACRSRKDVKRGIHPGAHVGLHLIFWIACVFAVLFTVMITLSIQSITRDCEEEEDSYYSYWSYCDSTYYKNNSYMNNMYLPTLRAMTAMFCIATITHFVLFVLACIDTHRRNCMKPAGLVMPPAPAGGFYYPPPPPPGAAPYYPYPVPMPPQQARVTPSPTMSGGAAPRAPQADATAQNYQNLAGFYAPAPGTAPPRGPPSPARNTPSPIDEKTVVSTSAPAGTAL</sequence>
<evidence type="ECO:0000313" key="1">
    <source>
        <dbReference type="EMBL" id="KAI6083113.1"/>
    </source>
</evidence>
<protein>
    <submittedName>
        <fullName evidence="1">Uncharacterized protein</fullName>
    </submittedName>
</protein>
<proteinExistence type="predicted"/>